<name>A0A366ESG2_9BACI</name>
<comment type="catalytic activity">
    <reaction evidence="7">
        <text>L-cysteinyl-[prolipoprotein] + a 1,2-diacyl-sn-glycero-3-phospho-(1'-sn-glycerol) = an S-1,2-diacyl-sn-glyceryl-L-cysteinyl-[prolipoprotein] + sn-glycerol 1-phosphate + H(+)</text>
        <dbReference type="Rhea" id="RHEA:56712"/>
        <dbReference type="Rhea" id="RHEA-COMP:14679"/>
        <dbReference type="Rhea" id="RHEA-COMP:14680"/>
        <dbReference type="ChEBI" id="CHEBI:15378"/>
        <dbReference type="ChEBI" id="CHEBI:29950"/>
        <dbReference type="ChEBI" id="CHEBI:57685"/>
        <dbReference type="ChEBI" id="CHEBI:64716"/>
        <dbReference type="ChEBI" id="CHEBI:140658"/>
        <dbReference type="EC" id="2.5.1.145"/>
    </reaction>
</comment>
<dbReference type="RefSeq" id="WP_113968840.1">
    <property type="nucleotide sequence ID" value="NZ_QNRJ01000004.1"/>
</dbReference>
<dbReference type="PANTHER" id="PTHR30589:SF0">
    <property type="entry name" value="PHOSPHATIDYLGLYCEROL--PROLIPOPROTEIN DIACYLGLYCERYL TRANSFERASE"/>
    <property type="match status" value="1"/>
</dbReference>
<dbReference type="PANTHER" id="PTHR30589">
    <property type="entry name" value="PROLIPOPROTEIN DIACYLGLYCERYL TRANSFERASE"/>
    <property type="match status" value="1"/>
</dbReference>
<keyword evidence="2 7" id="KW-1003">Cell membrane</keyword>
<dbReference type="OrthoDB" id="871140at2"/>
<dbReference type="NCBIfam" id="TIGR00544">
    <property type="entry name" value="lgt"/>
    <property type="match status" value="1"/>
</dbReference>
<organism evidence="8 9">
    <name type="scientific">Rossellomorea aquimaris</name>
    <dbReference type="NCBI Taxonomy" id="189382"/>
    <lineage>
        <taxon>Bacteria</taxon>
        <taxon>Bacillati</taxon>
        <taxon>Bacillota</taxon>
        <taxon>Bacilli</taxon>
        <taxon>Bacillales</taxon>
        <taxon>Bacillaceae</taxon>
        <taxon>Rossellomorea</taxon>
    </lineage>
</organism>
<evidence type="ECO:0000256" key="1">
    <source>
        <dbReference type="ARBA" id="ARBA00007150"/>
    </source>
</evidence>
<keyword evidence="3 7" id="KW-0808">Transferase</keyword>
<keyword evidence="4 7" id="KW-0812">Transmembrane</keyword>
<sequence>MKPLFSIGPFTIHFFGLMIAIGSLAGIFLFLKEAKRRGMNHKLLMDGAMYSLLGGILGARLVYILVYNPSYYFANPIDMLYIHNGGLSIHGGIAGGILVGFLFLKKHRMPIWETLDIVAPSLILAQGISRIGCDVFGGPISHVFPWAVERGGEFLHPAQAYEFLLDYLLFGYLWVRLKSPLYKGQVFLHYIVGYLVIRGVVEFSRVNPMVFGSFSVSHLLSFIGIIIGIIIIWLRRKKKGVEKGESIPKNQYLKTAMYVFLLSVFSLLIYYIVQG</sequence>
<reference evidence="8 9" key="1">
    <citation type="submission" date="2018-06" db="EMBL/GenBank/DDBJ databases">
        <title>Freshwater and sediment microbial communities from various areas in North America, analyzing microbe dynamics in response to fracking.</title>
        <authorList>
            <person name="Lamendella R."/>
        </authorList>
    </citation>
    <scope>NUCLEOTIDE SEQUENCE [LARGE SCALE GENOMIC DNA]</scope>
    <source>
        <strain evidence="8 9">97B</strain>
    </source>
</reference>
<feature type="transmembrane region" description="Helical" evidence="7">
    <location>
        <begin position="255"/>
        <end position="273"/>
    </location>
</feature>
<feature type="binding site" evidence="7">
    <location>
        <position position="130"/>
    </location>
    <ligand>
        <name>a 1,2-diacyl-sn-glycero-3-phospho-(1'-sn-glycerol)</name>
        <dbReference type="ChEBI" id="CHEBI:64716"/>
    </ligand>
</feature>
<comment type="function">
    <text evidence="7">Catalyzes the transfer of the diacylglyceryl group from phosphatidylglycerol to the sulfhydryl group of the N-terminal cysteine of a prolipoprotein, the first step in the formation of mature lipoproteins.</text>
</comment>
<dbReference type="GO" id="GO:0005886">
    <property type="term" value="C:plasma membrane"/>
    <property type="evidence" value="ECO:0007669"/>
    <property type="project" value="UniProtKB-SubCell"/>
</dbReference>
<feature type="transmembrane region" description="Helical" evidence="7">
    <location>
        <begin position="12"/>
        <end position="31"/>
    </location>
</feature>
<evidence type="ECO:0000256" key="7">
    <source>
        <dbReference type="HAMAP-Rule" id="MF_01147"/>
    </source>
</evidence>
<evidence type="ECO:0000313" key="9">
    <source>
        <dbReference type="Proteomes" id="UP000252118"/>
    </source>
</evidence>
<dbReference type="GO" id="GO:0008961">
    <property type="term" value="F:phosphatidylglycerol-prolipoprotein diacylglyceryl transferase activity"/>
    <property type="evidence" value="ECO:0007669"/>
    <property type="project" value="UniProtKB-UniRule"/>
</dbReference>
<comment type="similarity">
    <text evidence="1 7">Belongs to the Lgt family.</text>
</comment>
<proteinExistence type="inferred from homology"/>
<dbReference type="Pfam" id="PF01790">
    <property type="entry name" value="LGT"/>
    <property type="match status" value="1"/>
</dbReference>
<evidence type="ECO:0000256" key="6">
    <source>
        <dbReference type="ARBA" id="ARBA00023136"/>
    </source>
</evidence>
<feature type="transmembrane region" description="Helical" evidence="7">
    <location>
        <begin position="87"/>
        <end position="104"/>
    </location>
</feature>
<evidence type="ECO:0000256" key="5">
    <source>
        <dbReference type="ARBA" id="ARBA00022989"/>
    </source>
</evidence>
<keyword evidence="6 7" id="KW-0472">Membrane</keyword>
<dbReference type="GO" id="GO:0042158">
    <property type="term" value="P:lipoprotein biosynthetic process"/>
    <property type="evidence" value="ECO:0007669"/>
    <property type="project" value="UniProtKB-UniRule"/>
</dbReference>
<comment type="caution">
    <text evidence="8">The sequence shown here is derived from an EMBL/GenBank/DDBJ whole genome shotgun (WGS) entry which is preliminary data.</text>
</comment>
<feature type="transmembrane region" description="Helical" evidence="7">
    <location>
        <begin position="43"/>
        <end position="67"/>
    </location>
</feature>
<dbReference type="HAMAP" id="MF_01147">
    <property type="entry name" value="Lgt"/>
    <property type="match status" value="1"/>
</dbReference>
<accession>A0A366ESG2</accession>
<dbReference type="UniPathway" id="UPA00664"/>
<evidence type="ECO:0000256" key="4">
    <source>
        <dbReference type="ARBA" id="ARBA00022692"/>
    </source>
</evidence>
<evidence type="ECO:0000256" key="2">
    <source>
        <dbReference type="ARBA" id="ARBA00022475"/>
    </source>
</evidence>
<feature type="transmembrane region" description="Helical" evidence="7">
    <location>
        <begin position="186"/>
        <end position="204"/>
    </location>
</feature>
<comment type="subcellular location">
    <subcellularLocation>
        <location evidence="7">Cell membrane</location>
        <topology evidence="7">Multi-pass membrane protein</topology>
    </subcellularLocation>
</comment>
<dbReference type="EC" id="2.5.1.145" evidence="7"/>
<comment type="pathway">
    <text evidence="7">Protein modification; lipoprotein biosynthesis (diacylglyceryl transfer).</text>
</comment>
<protein>
    <recommendedName>
        <fullName evidence="7">Phosphatidylglycerol--prolipoprotein diacylglyceryl transferase</fullName>
        <ecNumber evidence="7">2.5.1.145</ecNumber>
    </recommendedName>
</protein>
<keyword evidence="8" id="KW-0449">Lipoprotein</keyword>
<keyword evidence="5 7" id="KW-1133">Transmembrane helix</keyword>
<dbReference type="EMBL" id="QNRJ01000004">
    <property type="protein sequence ID" value="RBP05331.1"/>
    <property type="molecule type" value="Genomic_DNA"/>
</dbReference>
<dbReference type="InterPro" id="IPR001640">
    <property type="entry name" value="Lgt"/>
</dbReference>
<evidence type="ECO:0000256" key="3">
    <source>
        <dbReference type="ARBA" id="ARBA00022679"/>
    </source>
</evidence>
<dbReference type="AlphaFoldDB" id="A0A366ESG2"/>
<evidence type="ECO:0000313" key="8">
    <source>
        <dbReference type="EMBL" id="RBP05331.1"/>
    </source>
</evidence>
<feature type="transmembrane region" description="Helical" evidence="7">
    <location>
        <begin position="210"/>
        <end position="234"/>
    </location>
</feature>
<dbReference type="Proteomes" id="UP000252118">
    <property type="component" value="Unassembled WGS sequence"/>
</dbReference>
<gene>
    <name evidence="7" type="primary">lgt</name>
    <name evidence="8" type="ORF">DET59_10448</name>
</gene>